<organism evidence="2">
    <name type="scientific">Chromera velia CCMP2878</name>
    <dbReference type="NCBI Taxonomy" id="1169474"/>
    <lineage>
        <taxon>Eukaryota</taxon>
        <taxon>Sar</taxon>
        <taxon>Alveolata</taxon>
        <taxon>Colpodellida</taxon>
        <taxon>Chromeraceae</taxon>
        <taxon>Chromera</taxon>
    </lineage>
</organism>
<keyword evidence="1" id="KW-1133">Transmembrane helix</keyword>
<name>A0A0G4I9V2_9ALVE</name>
<dbReference type="EMBL" id="CDMZ01005741">
    <property type="protein sequence ID" value="CEM53934.1"/>
    <property type="molecule type" value="Genomic_DNA"/>
</dbReference>
<sequence>MLLRPGRRLSPPLFLPAPIPAGPAPASAIAVGPQEGKVVTSEVIVTSLVSSVITIAAVVLFQALFGTVGLVLTVRALARWPTRMGPRVASGRSTRELHAVRLCGNGRIGRETGKTRRLGKVAEFGYRTIISVEKHMGGDAVLNIRTHGAVRNAVDEDQGSKLPLTAGEGVKEGNELLLHPPSAEIGFVSHPRPHRDNLFLQREMGNFSAGCLHRLDVLLNVGGVGSGQSKKGAEVCEHPLVFSFLRRLQDDILAVFDIIRLGGGEI</sequence>
<gene>
    <name evidence="2" type="ORF">Cvel_12380</name>
</gene>
<dbReference type="VEuPathDB" id="CryptoDB:Cvel_12380"/>
<keyword evidence="1" id="KW-0472">Membrane</keyword>
<feature type="transmembrane region" description="Helical" evidence="1">
    <location>
        <begin position="52"/>
        <end position="78"/>
    </location>
</feature>
<keyword evidence="1" id="KW-0812">Transmembrane</keyword>
<evidence type="ECO:0000313" key="2">
    <source>
        <dbReference type="EMBL" id="CEM53934.1"/>
    </source>
</evidence>
<dbReference type="PhylomeDB" id="A0A0G4I9V2"/>
<reference evidence="2" key="1">
    <citation type="submission" date="2014-11" db="EMBL/GenBank/DDBJ databases">
        <authorList>
            <person name="Otto D Thomas"/>
            <person name="Naeem Raeece"/>
        </authorList>
    </citation>
    <scope>NUCLEOTIDE SEQUENCE</scope>
</reference>
<accession>A0A0G4I9V2</accession>
<proteinExistence type="predicted"/>
<dbReference type="AlphaFoldDB" id="A0A0G4I9V2"/>
<protein>
    <submittedName>
        <fullName evidence="2">Uncharacterized protein</fullName>
    </submittedName>
</protein>
<evidence type="ECO:0000256" key="1">
    <source>
        <dbReference type="SAM" id="Phobius"/>
    </source>
</evidence>